<feature type="region of interest" description="Disordered" evidence="1">
    <location>
        <begin position="224"/>
        <end position="252"/>
    </location>
</feature>
<feature type="compositionally biased region" description="Polar residues" evidence="1">
    <location>
        <begin position="165"/>
        <end position="197"/>
    </location>
</feature>
<dbReference type="RefSeq" id="XP_013408102.1">
    <property type="nucleotide sequence ID" value="XM_013552648.1"/>
</dbReference>
<proteinExistence type="predicted"/>
<evidence type="ECO:0000256" key="2">
    <source>
        <dbReference type="SAM" id="SignalP"/>
    </source>
</evidence>
<dbReference type="KEGG" id="lak:106172060"/>
<dbReference type="Proteomes" id="UP000085678">
    <property type="component" value="Unplaced"/>
</dbReference>
<organism evidence="3 4">
    <name type="scientific">Lingula anatina</name>
    <name type="common">Brachiopod</name>
    <name type="synonym">Lingula unguis</name>
    <dbReference type="NCBI Taxonomy" id="7574"/>
    <lineage>
        <taxon>Eukaryota</taxon>
        <taxon>Metazoa</taxon>
        <taxon>Spiralia</taxon>
        <taxon>Lophotrochozoa</taxon>
        <taxon>Brachiopoda</taxon>
        <taxon>Linguliformea</taxon>
        <taxon>Lingulata</taxon>
        <taxon>Lingulida</taxon>
        <taxon>Linguloidea</taxon>
        <taxon>Lingulidae</taxon>
        <taxon>Lingula</taxon>
    </lineage>
</organism>
<feature type="compositionally biased region" description="Gly residues" evidence="1">
    <location>
        <begin position="224"/>
        <end position="236"/>
    </location>
</feature>
<dbReference type="OMA" id="NDPYAPN"/>
<accession>A0A1S3JCH6</accession>
<evidence type="ECO:0000313" key="4">
    <source>
        <dbReference type="RefSeq" id="XP_013408102.1"/>
    </source>
</evidence>
<keyword evidence="3" id="KW-1185">Reference proteome</keyword>
<name>A0A1S3JCH6_LINAN</name>
<sequence length="252" mass="27202">MIFAVTLILAVGYISASSDPYGSNCYNCEYSLKQSGYGYGGQSGYAQCANPDAPGSGVDVWACKSGRCFTRFDEYSKRVTRGCWSGEVNVNPYAYGCQKQYDGQVWCFCDASSGGYKPCNNHQCDAYGCRDNQYGNQYGSSSGYGKNQYGSSSGYGKNQYGSSNQYGKNQYGSSNQYGKNQYGSSNQYGKNQYGSSDQYGKNQYGSSGGYGGYQSSGYGSSGGYGGYQSSGYGQGNQYGYPSKSQGYGKRHY</sequence>
<dbReference type="InParanoid" id="A0A1S3JCH6"/>
<protein>
    <submittedName>
        <fullName evidence="4">Stress protein DDR48-like isoform X1</fullName>
    </submittedName>
</protein>
<evidence type="ECO:0000313" key="3">
    <source>
        <dbReference type="Proteomes" id="UP000085678"/>
    </source>
</evidence>
<dbReference type="AlphaFoldDB" id="A0A1S3JCH6"/>
<feature type="region of interest" description="Disordered" evidence="1">
    <location>
        <begin position="165"/>
        <end position="200"/>
    </location>
</feature>
<feature type="signal peptide" evidence="2">
    <location>
        <begin position="1"/>
        <end position="16"/>
    </location>
</feature>
<gene>
    <name evidence="4" type="primary">LOC106172060</name>
</gene>
<feature type="chain" id="PRO_5010295475" evidence="2">
    <location>
        <begin position="17"/>
        <end position="252"/>
    </location>
</feature>
<dbReference type="GeneID" id="106172060"/>
<reference evidence="4" key="1">
    <citation type="submission" date="2025-08" db="UniProtKB">
        <authorList>
            <consortium name="RefSeq"/>
        </authorList>
    </citation>
    <scope>IDENTIFICATION</scope>
    <source>
        <tissue evidence="4">Gonads</tissue>
    </source>
</reference>
<keyword evidence="2" id="KW-0732">Signal</keyword>
<evidence type="ECO:0000256" key="1">
    <source>
        <dbReference type="SAM" id="MobiDB-lite"/>
    </source>
</evidence>